<proteinExistence type="predicted"/>
<comment type="caution">
    <text evidence="2">The sequence shown here is derived from an EMBL/GenBank/DDBJ whole genome shotgun (WGS) entry which is preliminary data.</text>
</comment>
<gene>
    <name evidence="2" type="ORF">CYJ73_11220</name>
</gene>
<feature type="signal peptide" evidence="1">
    <location>
        <begin position="1"/>
        <end position="21"/>
    </location>
</feature>
<organism evidence="2 3">
    <name type="scientific">Gordonia terrae</name>
    <dbReference type="NCBI Taxonomy" id="2055"/>
    <lineage>
        <taxon>Bacteria</taxon>
        <taxon>Bacillati</taxon>
        <taxon>Actinomycetota</taxon>
        <taxon>Actinomycetes</taxon>
        <taxon>Mycobacteriales</taxon>
        <taxon>Gordoniaceae</taxon>
        <taxon>Gordonia</taxon>
    </lineage>
</organism>
<dbReference type="Gene3D" id="3.40.50.1820">
    <property type="entry name" value="alpha/beta hydrolase"/>
    <property type="match status" value="1"/>
</dbReference>
<evidence type="ECO:0000256" key="1">
    <source>
        <dbReference type="SAM" id="SignalP"/>
    </source>
</evidence>
<dbReference type="STRING" id="2055.BCM27_06450"/>
<sequence length="467" mass="49864">MPAWWNVRPWTLRAAAAAVMATGMTIGAVGGPAEVWAEPPNLGPAPSAVPEAIDAVVPAPPVKELQRIPARSVTPGASHELQELREAVMPSASGDRFFDQWPADLARRAAGDVIATRDVMRTAQLLMTVPLRSARQIKFRSVDAGDQPIFGTATLLVPAKAWRGPRSRPVLVHNSPIVALGTKCTPGYTLAHGYHSDTNTTDLIPPFAQLALDRGYAVIVPDHTGPRMAYAEPYVAAHVIMDSLRAAGRLDPDNFATGPIAMHGYSGGAIATNAAAKLAESYAPEQAGRIVGAAYGGVPADYRSLAGAMNANLGTGVFHAAMLGVARERPEVLAMANNAARWLATSPMRDLCTTGMGALGASHIPTQVLSADPDPYHSPVAERLFEITSMKDRQATMPLRIYHGTYEWWIPASQARALFAEQCALGASASYREYPAEHMTGIFAGLPDTLTWLDDRLRGKPARSECR</sequence>
<evidence type="ECO:0000313" key="2">
    <source>
        <dbReference type="EMBL" id="PKZ65635.1"/>
    </source>
</evidence>
<keyword evidence="1" id="KW-0732">Signal</keyword>
<dbReference type="Proteomes" id="UP000234662">
    <property type="component" value="Unassembled WGS sequence"/>
</dbReference>
<dbReference type="Gene3D" id="1.10.260.130">
    <property type="match status" value="1"/>
</dbReference>
<dbReference type="InterPro" id="IPR005152">
    <property type="entry name" value="Lipase_secreted"/>
</dbReference>
<feature type="chain" id="PRO_5038773020" evidence="1">
    <location>
        <begin position="22"/>
        <end position="467"/>
    </location>
</feature>
<dbReference type="RefSeq" id="WP_101820217.1">
    <property type="nucleotide sequence ID" value="NZ_PKJC01000006.1"/>
</dbReference>
<protein>
    <submittedName>
        <fullName evidence="2">Lipase</fullName>
    </submittedName>
</protein>
<reference evidence="2 3" key="1">
    <citation type="submission" date="2017-12" db="EMBL/GenBank/DDBJ databases">
        <title>Phylogenetic diversity of female urinary microbiome.</title>
        <authorList>
            <person name="Thomas-White K."/>
            <person name="Wolfe A.J."/>
        </authorList>
    </citation>
    <scope>NUCLEOTIDE SEQUENCE [LARGE SCALE GENOMIC DNA]</scope>
    <source>
        <strain evidence="2 3">UMB0777</strain>
    </source>
</reference>
<dbReference type="EMBL" id="PKJC01000006">
    <property type="protein sequence ID" value="PKZ65635.1"/>
    <property type="molecule type" value="Genomic_DNA"/>
</dbReference>
<dbReference type="GO" id="GO:0016042">
    <property type="term" value="P:lipid catabolic process"/>
    <property type="evidence" value="ECO:0007669"/>
    <property type="project" value="InterPro"/>
</dbReference>
<dbReference type="InterPro" id="IPR029058">
    <property type="entry name" value="AB_hydrolase_fold"/>
</dbReference>
<evidence type="ECO:0000313" key="3">
    <source>
        <dbReference type="Proteomes" id="UP000234662"/>
    </source>
</evidence>
<dbReference type="SUPFAM" id="SSF53474">
    <property type="entry name" value="alpha/beta-Hydrolases"/>
    <property type="match status" value="1"/>
</dbReference>
<dbReference type="Pfam" id="PF03583">
    <property type="entry name" value="LIP"/>
    <property type="match status" value="1"/>
</dbReference>
<dbReference type="PANTHER" id="PTHR34853">
    <property type="match status" value="1"/>
</dbReference>
<dbReference type="GO" id="GO:0004806">
    <property type="term" value="F:triacylglycerol lipase activity"/>
    <property type="evidence" value="ECO:0007669"/>
    <property type="project" value="InterPro"/>
</dbReference>
<dbReference type="PANTHER" id="PTHR34853:SF1">
    <property type="entry name" value="LIPASE 5"/>
    <property type="match status" value="1"/>
</dbReference>
<dbReference type="AlphaFoldDB" id="A0A2I1R972"/>
<accession>A0A2I1R972</accession>
<name>A0A2I1R972_9ACTN</name>